<accession>K1RGL9</accession>
<proteinExistence type="predicted"/>
<evidence type="ECO:0000313" key="1">
    <source>
        <dbReference type="EMBL" id="EKC44628.1"/>
    </source>
</evidence>
<name>K1RGL9_9ZZZZ</name>
<sequence>MTWAAAFEKDGSVLKRAWVIGPVFYQDVSLRGIEQGLQYYNRLETSVAWTMQLYEVLKTVPVLQCTVLHRYALMMHYCLTGNHLAISDINSEFLAQVRNTVQQPAHDRHKVWMAEQGLLQMVRTGDLNYRQALSASMGISAGVPVRSDDALRQSKTSIIVFTS</sequence>
<comment type="caution">
    <text evidence="1">The sequence shown here is derived from an EMBL/GenBank/DDBJ whole genome shotgun (WGS) entry which is preliminary data.</text>
</comment>
<organism evidence="1">
    <name type="scientific">human gut metagenome</name>
    <dbReference type="NCBI Taxonomy" id="408170"/>
    <lineage>
        <taxon>unclassified sequences</taxon>
        <taxon>metagenomes</taxon>
        <taxon>organismal metagenomes</taxon>
    </lineage>
</organism>
<protein>
    <submittedName>
        <fullName evidence="1">Transcriptional regulator, AraC family</fullName>
    </submittedName>
</protein>
<feature type="non-terminal residue" evidence="1">
    <location>
        <position position="163"/>
    </location>
</feature>
<reference evidence="1" key="1">
    <citation type="journal article" date="2013" name="Environ. Microbiol.">
        <title>Microbiota from the distal guts of lean and obese adolescents exhibit partial functional redundancy besides clear differences in community structure.</title>
        <authorList>
            <person name="Ferrer M."/>
            <person name="Ruiz A."/>
            <person name="Lanza F."/>
            <person name="Haange S.B."/>
            <person name="Oberbach A."/>
            <person name="Till H."/>
            <person name="Bargiela R."/>
            <person name="Campoy C."/>
            <person name="Segura M.T."/>
            <person name="Richter M."/>
            <person name="von Bergen M."/>
            <person name="Seifert J."/>
            <person name="Suarez A."/>
        </authorList>
    </citation>
    <scope>NUCLEOTIDE SEQUENCE</scope>
</reference>
<gene>
    <name evidence="1" type="ORF">OBE_17376</name>
</gene>
<dbReference type="EMBL" id="AJWZ01011603">
    <property type="protein sequence ID" value="EKC44628.1"/>
    <property type="molecule type" value="Genomic_DNA"/>
</dbReference>
<dbReference type="AlphaFoldDB" id="K1RGL9"/>